<evidence type="ECO:0000313" key="2">
    <source>
        <dbReference type="WBParaSite" id="ES5_v2.g14347.t1"/>
    </source>
</evidence>
<sequence length="839" mass="94929">MDDQFYNDECEDEKFLIGNLLADDDSYSPTKDVRNIQRSNVQQQSSFNPITTATSTVSSSNMPWPDYVCQPPPPLDWNPLTNPSQNGIDWTKFSSNSQNYVLPAENGNDNFRYTPLSLSFGHSQNYVQPKPTATVPPFQTLNDLNKSDDTSSPVSDERASDGGTISPDSRSKQIKWKKVDLAAIESNKQKAEAFSRQQNESIHQQNKGKCSYSSIAQVNGGNHLQHKRLSATSSVPISSKPSNQKSISNINKKATNNNHSGRPSTQPVTPEDPPKPSKIVGLNPINNTNSTYVPEKVHVSSSAAAITTTTPTAVPDFQKIKRKKKGKTNSKKADAKHEQRFGSRYLALIQSDFTNGDDFLIENGPSDDEEDEFDENEFQRQEEEEKEQIREQARRQFENDKVSEEEANEKMKKLENEIRVIFEKRKTAKQQKFAVSQRHRRRKNGYQIWIPAIFSVITGAIITAVYQSFTFFFNLCYNVLFLSYHALTDSFKTLIFNIYQFIRSFFVITLGTVFKSSRNFIEEIKQCGAINCQIGLSSNAGYPSYCEEVLERLYECPNSDAFSVLGLTKAATIEEINLHFKKNIGLLNPNKKFNVGCEDARILLQTAYELISTDARKQEYLIELEQLPQTYALQVQLDEFKYLINTKGAILHCECGENHVITRVSNYDGRYCIKCNQSHPVKNGDLWVDKQYFGWVLTYYAVINNTLYDVTDWGNCAANCLKRPKPNPHMITHRLYNASLNAAVTNVTEKHRCSCRPDSSDRCARSIVLPKESSLAWNYSCCCSLLVCTPSDPLSIHDIPCCFGGMFIAINTTAAPITVSEKLTGNEHARKAGRRRRYR</sequence>
<evidence type="ECO:0000313" key="1">
    <source>
        <dbReference type="Proteomes" id="UP000887579"/>
    </source>
</evidence>
<protein>
    <submittedName>
        <fullName evidence="2">Cleavage inducing molecular chaperone Jiv domain-containing protein</fullName>
    </submittedName>
</protein>
<proteinExistence type="predicted"/>
<reference evidence="2" key="1">
    <citation type="submission" date="2022-11" db="UniProtKB">
        <authorList>
            <consortium name="WormBaseParasite"/>
        </authorList>
    </citation>
    <scope>IDENTIFICATION</scope>
</reference>
<accession>A0AC34FAZ8</accession>
<dbReference type="Proteomes" id="UP000887579">
    <property type="component" value="Unplaced"/>
</dbReference>
<organism evidence="1 2">
    <name type="scientific">Panagrolaimus sp. ES5</name>
    <dbReference type="NCBI Taxonomy" id="591445"/>
    <lineage>
        <taxon>Eukaryota</taxon>
        <taxon>Metazoa</taxon>
        <taxon>Ecdysozoa</taxon>
        <taxon>Nematoda</taxon>
        <taxon>Chromadorea</taxon>
        <taxon>Rhabditida</taxon>
        <taxon>Tylenchina</taxon>
        <taxon>Panagrolaimomorpha</taxon>
        <taxon>Panagrolaimoidea</taxon>
        <taxon>Panagrolaimidae</taxon>
        <taxon>Panagrolaimus</taxon>
    </lineage>
</organism>
<dbReference type="WBParaSite" id="ES5_v2.g14347.t1">
    <property type="protein sequence ID" value="ES5_v2.g14347.t1"/>
    <property type="gene ID" value="ES5_v2.g14347"/>
</dbReference>
<name>A0AC34FAZ8_9BILA</name>